<reference evidence="1 2" key="1">
    <citation type="journal article" date="2006" name="PLoS Genet.">
        <title>Exploring the mycobacteriophage metaproteome: phage genomics as an educational platform.</title>
        <authorList>
            <person name="Hatfull G.F."/>
            <person name="Pedulla M.L."/>
            <person name="Jacobs-Sera D."/>
            <person name="Cichon P.M."/>
            <person name="Foley A."/>
            <person name="Ford M.E."/>
            <person name="Gonda R.M."/>
            <person name="Houtz J.M."/>
            <person name="Hryckowian A.J."/>
            <person name="Kelchner V.A."/>
            <person name="Namburi S."/>
            <person name="Pajcini K.V."/>
            <person name="Popovich M.G."/>
            <person name="Schleicher D.T."/>
            <person name="Simanek B.Z."/>
            <person name="Smith A.L."/>
            <person name="Zdanowicz G.M."/>
            <person name="Kumar V."/>
            <person name="Peebles C.L."/>
            <person name="Jacobs W.R.Jr."/>
            <person name="Lawrence J.G."/>
            <person name="Hendrix R.W."/>
        </authorList>
    </citation>
    <scope>NUCLEOTIDE SEQUENCE [LARGE SCALE GENOMIC DNA]</scope>
</reference>
<gene>
    <name evidence="1" type="primary">63</name>
    <name evidence="1" type="ORF">PBI_CHE12_63</name>
</gene>
<organism evidence="1 2">
    <name type="scientific">Mycobacterium phage Che12</name>
    <dbReference type="NCBI Taxonomy" id="2911435"/>
    <lineage>
        <taxon>Viruses</taxon>
        <taxon>Duplodnaviria</taxon>
        <taxon>Heunggongvirae</taxon>
        <taxon>Uroviricota</taxon>
        <taxon>Caudoviricetes</taxon>
        <taxon>Fromanvirus</taxon>
        <taxon>Fromanvirus Che12</taxon>
    </lineage>
</organism>
<dbReference type="EMBL" id="DQ398043">
    <property type="protein sequence ID" value="ABE67382.1"/>
    <property type="molecule type" value="Genomic_DNA"/>
</dbReference>
<evidence type="ECO:0000313" key="2">
    <source>
        <dbReference type="Proteomes" id="UP000002541"/>
    </source>
</evidence>
<dbReference type="KEGG" id="vg:4156923"/>
<dbReference type="Gene3D" id="3.40.1800.10">
    <property type="entry name" value="His-Me finger endonucleases"/>
    <property type="match status" value="1"/>
</dbReference>
<dbReference type="InterPro" id="IPR038563">
    <property type="entry name" value="Endonuclease_7_sf"/>
</dbReference>
<dbReference type="RefSeq" id="YP_655642.1">
    <property type="nucleotide sequence ID" value="NC_008203.1"/>
</dbReference>
<dbReference type="SUPFAM" id="SSF54060">
    <property type="entry name" value="His-Me finger endonucleases"/>
    <property type="match status" value="1"/>
</dbReference>
<dbReference type="Proteomes" id="UP000002541">
    <property type="component" value="Segment"/>
</dbReference>
<keyword evidence="2" id="KW-1185">Reference proteome</keyword>
<evidence type="ECO:0000313" key="1">
    <source>
        <dbReference type="EMBL" id="ABE67382.1"/>
    </source>
</evidence>
<dbReference type="InterPro" id="IPR004211">
    <property type="entry name" value="Endonuclease_7"/>
</dbReference>
<dbReference type="InterPro" id="IPR044925">
    <property type="entry name" value="His-Me_finger_sf"/>
</dbReference>
<dbReference type="OrthoDB" id="27676at10239"/>
<accession>Q1A0F4</accession>
<sequence length="151" mass="17316">MAKARKPRFCVDCLAEGITTKRDAKYPGPRCYTHHRAKRRERSSGAWGTRILATYGITPEEYWKIYEFQGGRCYICQRANGKKKRLSVDHDHKTGIVRGLLCTMCNKYTLGWARDCIEFFKRAIAYLTNPPAVQVIGERIAPIEADKLSQT</sequence>
<protein>
    <recommendedName>
        <fullName evidence="3">Endonuclease VII</fullName>
    </recommendedName>
</protein>
<proteinExistence type="predicted"/>
<evidence type="ECO:0008006" key="3">
    <source>
        <dbReference type="Google" id="ProtNLM"/>
    </source>
</evidence>
<dbReference type="Pfam" id="PF02945">
    <property type="entry name" value="Endonuclease_7"/>
    <property type="match status" value="1"/>
</dbReference>
<name>Q1A0F4_9CAUD</name>